<dbReference type="Gene3D" id="2.30.180.10">
    <property type="entry name" value="FAS1 domain"/>
    <property type="match status" value="2"/>
</dbReference>
<protein>
    <recommendedName>
        <fullName evidence="3">FAS1 domain-containing protein</fullName>
    </recommendedName>
</protein>
<organism evidence="4 5">
    <name type="scientific">Neofusicoccum ribis</name>
    <dbReference type="NCBI Taxonomy" id="45134"/>
    <lineage>
        <taxon>Eukaryota</taxon>
        <taxon>Fungi</taxon>
        <taxon>Dikarya</taxon>
        <taxon>Ascomycota</taxon>
        <taxon>Pezizomycotina</taxon>
        <taxon>Dothideomycetes</taxon>
        <taxon>Dothideomycetes incertae sedis</taxon>
        <taxon>Botryosphaeriales</taxon>
        <taxon>Botryosphaeriaceae</taxon>
        <taxon>Neofusicoccum</taxon>
    </lineage>
</organism>
<dbReference type="PROSITE" id="PS50213">
    <property type="entry name" value="FAS1"/>
    <property type="match status" value="2"/>
</dbReference>
<reference evidence="4 5" key="1">
    <citation type="submission" date="2024-02" db="EMBL/GenBank/DDBJ databases">
        <title>De novo assembly and annotation of 12 fungi associated with fruit tree decline syndrome in Ontario, Canada.</title>
        <authorList>
            <person name="Sulman M."/>
            <person name="Ellouze W."/>
            <person name="Ilyukhin E."/>
        </authorList>
    </citation>
    <scope>NUCLEOTIDE SEQUENCE [LARGE SCALE GENOMIC DNA]</scope>
    <source>
        <strain evidence="4 5">M1-105</strain>
    </source>
</reference>
<keyword evidence="5" id="KW-1185">Reference proteome</keyword>
<dbReference type="InterPro" id="IPR050904">
    <property type="entry name" value="Adhesion/Biosynth-related"/>
</dbReference>
<dbReference type="Proteomes" id="UP001521116">
    <property type="component" value="Unassembled WGS sequence"/>
</dbReference>
<feature type="signal peptide" evidence="2">
    <location>
        <begin position="1"/>
        <end position="15"/>
    </location>
</feature>
<feature type="domain" description="FAS1" evidence="3">
    <location>
        <begin position="413"/>
        <end position="566"/>
    </location>
</feature>
<sequence>MKFVSLVPLAALSSAIVIPDEATLNELAAQTESHNSLAVPEHPLDDLRDSVDGLIEDARDDFESVEFGLRDSYHDAKNALDDAFGRITDAEDAIFDKIHETGFDVDSWLQSGSSRGRKHPRPFDHEGPRGPCPHGKRPPPPSFMDDFPPPPPPMDDDFPPPPPSKDDFPPPPPFRHHRDGDYPPPPAFHRTHDGEHPPPPPPFHRNRDGEHPPPPPPRHGSQDEPPHDRPPHDKPPHDGPPHHGPPRDGPHDKPPHKGKPHHPPHHQKPNQTVYELISKSKYTTKLAKLINDDPELVKVLNGTAANYTVFAPTDKAFEKIPKHGKEPSEEFIKKLLLYHVSPDFYPAGRVLKTHTIPTLYKEPALGEDFAQRLSVNVGLRGLTLDFYSRIIAINIFGTNGVIHGIDTILIPPPKAVDIISLLPGEFSTLTLGLDKTGLLDALNTTDRAGGTFFAPSNWAFKKLGPRINAFLFSSYGEKYLTALLKYHVVPEQTLYSDAFYRPSKDDEERSSSFHVDLATLLDDKALSIDVGSFGPFTQIKINGFTTVAVQNGIAKDGVIQIVSNVLIPPKTAEAQDFWRGEPMSVEEFKERLAPFVESDDTEADDTELGWGEL</sequence>
<keyword evidence="2" id="KW-0732">Signal</keyword>
<evidence type="ECO:0000313" key="5">
    <source>
        <dbReference type="Proteomes" id="UP001521116"/>
    </source>
</evidence>
<evidence type="ECO:0000256" key="2">
    <source>
        <dbReference type="SAM" id="SignalP"/>
    </source>
</evidence>
<dbReference type="Pfam" id="PF02469">
    <property type="entry name" value="Fasciclin"/>
    <property type="match status" value="2"/>
</dbReference>
<name>A0ABR3SWU0_9PEZI</name>
<dbReference type="PANTHER" id="PTHR10900">
    <property type="entry name" value="PERIOSTIN-RELATED"/>
    <property type="match status" value="1"/>
</dbReference>
<gene>
    <name evidence="4" type="ORF">SLS56_004311</name>
</gene>
<dbReference type="EMBL" id="JAJVDC020000038">
    <property type="protein sequence ID" value="KAL1631790.1"/>
    <property type="molecule type" value="Genomic_DNA"/>
</dbReference>
<accession>A0ABR3SWU0</accession>
<dbReference type="InterPro" id="IPR036378">
    <property type="entry name" value="FAS1_dom_sf"/>
</dbReference>
<evidence type="ECO:0000259" key="3">
    <source>
        <dbReference type="PROSITE" id="PS50213"/>
    </source>
</evidence>
<dbReference type="SUPFAM" id="SSF82153">
    <property type="entry name" value="FAS1 domain"/>
    <property type="match status" value="2"/>
</dbReference>
<feature type="domain" description="FAS1" evidence="3">
    <location>
        <begin position="270"/>
        <end position="409"/>
    </location>
</feature>
<evidence type="ECO:0000313" key="4">
    <source>
        <dbReference type="EMBL" id="KAL1631790.1"/>
    </source>
</evidence>
<feature type="compositionally biased region" description="Basic residues" evidence="1">
    <location>
        <begin position="256"/>
        <end position="268"/>
    </location>
</feature>
<comment type="caution">
    <text evidence="4">The sequence shown here is derived from an EMBL/GenBank/DDBJ whole genome shotgun (WGS) entry which is preliminary data.</text>
</comment>
<dbReference type="SMART" id="SM00554">
    <property type="entry name" value="FAS1"/>
    <property type="match status" value="2"/>
</dbReference>
<proteinExistence type="predicted"/>
<evidence type="ECO:0000256" key="1">
    <source>
        <dbReference type="SAM" id="MobiDB-lite"/>
    </source>
</evidence>
<feature type="compositionally biased region" description="Pro residues" evidence="1">
    <location>
        <begin position="138"/>
        <end position="173"/>
    </location>
</feature>
<dbReference type="PANTHER" id="PTHR10900:SF125">
    <property type="entry name" value="FAS1 DOMAIN-CONTAINING PROTEIN YLR001C"/>
    <property type="match status" value="1"/>
</dbReference>
<dbReference type="InterPro" id="IPR000782">
    <property type="entry name" value="FAS1_domain"/>
</dbReference>
<feature type="compositionally biased region" description="Basic and acidic residues" evidence="1">
    <location>
        <begin position="220"/>
        <end position="255"/>
    </location>
</feature>
<feature type="region of interest" description="Disordered" evidence="1">
    <location>
        <begin position="107"/>
        <end position="269"/>
    </location>
</feature>
<feature type="chain" id="PRO_5045403687" description="FAS1 domain-containing protein" evidence="2">
    <location>
        <begin position="16"/>
        <end position="613"/>
    </location>
</feature>